<protein>
    <submittedName>
        <fullName evidence="1">Uncharacterized protein</fullName>
    </submittedName>
</protein>
<sequence>MLTWRRTKPAGSDGSGGAREEVVVPVVVAAASLELKTGNCCGSGAADKGGAVGCCGWFCVAEAGDPLMSPAVSVWWLPLVCVGGSNSAWIGGFAGLLGGGFVAVTGGGAADGRSAVDGRGASVTG</sequence>
<accession>A0A4U5Q4U1</accession>
<proteinExistence type="predicted"/>
<comment type="caution">
    <text evidence="1">The sequence shown here is derived from an EMBL/GenBank/DDBJ whole genome shotgun (WGS) entry which is preliminary data.</text>
</comment>
<evidence type="ECO:0000313" key="1">
    <source>
        <dbReference type="EMBL" id="TKS03577.1"/>
    </source>
</evidence>
<name>A0A4U5Q4U1_POPAL</name>
<organism evidence="1">
    <name type="scientific">Populus alba</name>
    <name type="common">White poplar</name>
    <dbReference type="NCBI Taxonomy" id="43335"/>
    <lineage>
        <taxon>Eukaryota</taxon>
        <taxon>Viridiplantae</taxon>
        <taxon>Streptophyta</taxon>
        <taxon>Embryophyta</taxon>
        <taxon>Tracheophyta</taxon>
        <taxon>Spermatophyta</taxon>
        <taxon>Magnoliopsida</taxon>
        <taxon>eudicotyledons</taxon>
        <taxon>Gunneridae</taxon>
        <taxon>Pentapetalae</taxon>
        <taxon>rosids</taxon>
        <taxon>fabids</taxon>
        <taxon>Malpighiales</taxon>
        <taxon>Salicaceae</taxon>
        <taxon>Saliceae</taxon>
        <taxon>Populus</taxon>
    </lineage>
</organism>
<reference evidence="1" key="1">
    <citation type="submission" date="2018-10" db="EMBL/GenBank/DDBJ databases">
        <title>Population genomic analysis revealed the cold adaptation of white poplar.</title>
        <authorList>
            <person name="Liu Y.-J."/>
        </authorList>
    </citation>
    <scope>NUCLEOTIDE SEQUENCE [LARGE SCALE GENOMIC DNA]</scope>
    <source>
        <strain evidence="1">PAL-ZL1</strain>
    </source>
</reference>
<dbReference type="AlphaFoldDB" id="A0A4U5Q4U1"/>
<gene>
    <name evidence="1" type="ORF">D5086_0000155740</name>
</gene>
<dbReference type="EMBL" id="RCHU01000504">
    <property type="protein sequence ID" value="TKS03577.1"/>
    <property type="molecule type" value="Genomic_DNA"/>
</dbReference>